<dbReference type="InterPro" id="IPR012341">
    <property type="entry name" value="6hp_glycosidase-like_sf"/>
</dbReference>
<dbReference type="Pfam" id="PF06202">
    <property type="entry name" value="GDE_C"/>
    <property type="match status" value="1"/>
</dbReference>
<protein>
    <submittedName>
        <fullName evidence="3">Glycogen debranching enzyme</fullName>
    </submittedName>
</protein>
<proteinExistence type="predicted"/>
<dbReference type="InterPro" id="IPR010401">
    <property type="entry name" value="AGL/Gdb1"/>
</dbReference>
<name>H8FQU7_MAGML</name>
<dbReference type="InterPro" id="IPR024742">
    <property type="entry name" value="Glycogen_debranch_N"/>
</dbReference>
<evidence type="ECO:0000259" key="1">
    <source>
        <dbReference type="Pfam" id="PF06202"/>
    </source>
</evidence>
<dbReference type="FunFam" id="1.50.10.10:FF:000073">
    <property type="entry name" value="Glycogen debranching enzyme, hypothetical (TreX-like)"/>
    <property type="match status" value="1"/>
</dbReference>
<dbReference type="InterPro" id="IPR008928">
    <property type="entry name" value="6-hairpin_glycosidase_sf"/>
</dbReference>
<dbReference type="Gene3D" id="1.50.10.10">
    <property type="match status" value="1"/>
</dbReference>
<dbReference type="PANTHER" id="PTHR10569">
    <property type="entry name" value="GLYCOGEN DEBRANCHING ENZYME"/>
    <property type="match status" value="1"/>
</dbReference>
<dbReference type="STRING" id="1150626.PHAMO_210246"/>
<dbReference type="AlphaFoldDB" id="H8FQU7"/>
<organism evidence="3 4">
    <name type="scientific">Magnetospirillum molischianum DSM 120</name>
    <dbReference type="NCBI Taxonomy" id="1150626"/>
    <lineage>
        <taxon>Bacteria</taxon>
        <taxon>Pseudomonadati</taxon>
        <taxon>Pseudomonadota</taxon>
        <taxon>Alphaproteobacteria</taxon>
        <taxon>Rhodospirillales</taxon>
        <taxon>Rhodospirillaceae</taxon>
        <taxon>Magnetospirillum</taxon>
    </lineage>
</organism>
<reference evidence="3 4" key="1">
    <citation type="journal article" date="2012" name="J. Bacteriol.">
        <title>Draft Genome Sequence of the Purple Photosynthetic Bacterium Phaeospirillum molischianum DSM120, a Particularly Versatile Bacterium.</title>
        <authorList>
            <person name="Duquesne K."/>
            <person name="Prima V."/>
            <person name="Ji B."/>
            <person name="Rouy Z."/>
            <person name="Medigue C."/>
            <person name="Talla E."/>
            <person name="Sturgis J.N."/>
        </authorList>
    </citation>
    <scope>NUCLEOTIDE SEQUENCE [LARGE SCALE GENOMIC DNA]</scope>
    <source>
        <strain evidence="4">DSM120</strain>
    </source>
</reference>
<evidence type="ECO:0000259" key="2">
    <source>
        <dbReference type="Pfam" id="PF12439"/>
    </source>
</evidence>
<gene>
    <name evidence="3" type="ORF">PHAMO_210246</name>
</gene>
<dbReference type="PANTHER" id="PTHR10569:SF2">
    <property type="entry name" value="GLYCOGEN DEBRANCHING ENZYME"/>
    <property type="match status" value="1"/>
</dbReference>
<dbReference type="GO" id="GO:0005980">
    <property type="term" value="P:glycogen catabolic process"/>
    <property type="evidence" value="ECO:0007669"/>
    <property type="project" value="InterPro"/>
</dbReference>
<evidence type="ECO:0000313" key="3">
    <source>
        <dbReference type="EMBL" id="CCG40735.1"/>
    </source>
</evidence>
<dbReference type="SUPFAM" id="SSF48208">
    <property type="entry name" value="Six-hairpin glycosidases"/>
    <property type="match status" value="1"/>
</dbReference>
<sequence length="652" mass="71713">MDRLDFCLSVEGADGLDDREWMIANGLAGYASGRLDGSAARRHDGLLVAALPVSGRTILLDRIEETVIPAAGASAFALFDALVEVRLERGMPVWRFVRDGIELERRIVMPWRQNTTLLSYRLLSGGPDIGLEIRPWMHFRGNDGPADQPLYPPVLSWHQGGRIEVTQGAFPPLRLAVRAAAMSLVLGEERTEAAFYPIEAERDYTARGPVWNPGRFMLRLGDGGAELIASAEPWPAALAQTALDALAAENGRRDRLIAHAVPAVRDAVGQRLVLAADAFLFEPRGRFDLAARALAQGDDVRSVIAGYPWFNDWGRDTMIALEGLTLVTGRPDEARRILRTFAAYERDGLIPNNIPDGGTEGVYHAADASLWFFHALDRYLAATGDSETLALILPVLRRIMAAHRAGTRFGIGVDPADGLLRQGAEGYMLTWMDSATPRRGKAVEINALWYNALFVMSGWLAAEGDETGAAQIREEAARVRESFNRRFWNPETGFLFDLIDGEDGDDPACRCNQILALSLPHPVLESERWASVLSVVERRLLTPFGLRSLDPAAPDYRSSYAGDLHTRDFAYHRGTVWAWLIGPFVDAWLKVHPGDRAGARRVLSGLVGHLDEFCVGTIAEVFDGDSPHRPRGCPAQAWSVAEMLRAWANSAP</sequence>
<dbReference type="GO" id="GO:0004135">
    <property type="term" value="F:amylo-alpha-1,6-glucosidase activity"/>
    <property type="evidence" value="ECO:0007669"/>
    <property type="project" value="InterPro"/>
</dbReference>
<dbReference type="EMBL" id="CAHP01000014">
    <property type="protein sequence ID" value="CCG40735.1"/>
    <property type="molecule type" value="Genomic_DNA"/>
</dbReference>
<dbReference type="eggNOG" id="COG3408">
    <property type="taxonomic scope" value="Bacteria"/>
</dbReference>
<comment type="caution">
    <text evidence="3">The sequence shown here is derived from an EMBL/GenBank/DDBJ whole genome shotgun (WGS) entry which is preliminary data.</text>
</comment>
<dbReference type="Pfam" id="PF12439">
    <property type="entry name" value="GDE_N"/>
    <property type="match status" value="1"/>
</dbReference>
<evidence type="ECO:0000313" key="4">
    <source>
        <dbReference type="Proteomes" id="UP000004169"/>
    </source>
</evidence>
<dbReference type="InterPro" id="IPR032790">
    <property type="entry name" value="GDE_C"/>
</dbReference>
<dbReference type="GO" id="GO:0004134">
    <property type="term" value="F:4-alpha-glucanotransferase activity"/>
    <property type="evidence" value="ECO:0007669"/>
    <property type="project" value="InterPro"/>
</dbReference>
<feature type="domain" description="Glycogen debranching enzyme bacterial and archaeal type N-terminal" evidence="2">
    <location>
        <begin position="19"/>
        <end position="223"/>
    </location>
</feature>
<keyword evidence="4" id="KW-1185">Reference proteome</keyword>
<feature type="domain" description="Glycogen debranching enzyme C-terminal" evidence="1">
    <location>
        <begin position="297"/>
        <end position="645"/>
    </location>
</feature>
<dbReference type="RefSeq" id="WP_002727245.1">
    <property type="nucleotide sequence ID" value="NZ_CAHP01000014.1"/>
</dbReference>
<accession>H8FQU7</accession>
<dbReference type="Proteomes" id="UP000004169">
    <property type="component" value="Unassembled WGS sequence"/>
</dbReference>